<dbReference type="FunFam" id="2.40.30.20:FF:000003">
    <property type="entry name" value="Riboflavin synthase, alpha subunit"/>
    <property type="match status" value="1"/>
</dbReference>
<evidence type="ECO:0000256" key="5">
    <source>
        <dbReference type="ARBA" id="ARBA00012827"/>
    </source>
</evidence>
<evidence type="ECO:0000256" key="10">
    <source>
        <dbReference type="NCBIfam" id="TIGR00187"/>
    </source>
</evidence>
<name>A0A1F4S3N6_UNCSA</name>
<evidence type="ECO:0000313" key="14">
    <source>
        <dbReference type="Proteomes" id="UP000177905"/>
    </source>
</evidence>
<evidence type="ECO:0000256" key="8">
    <source>
        <dbReference type="ARBA" id="ARBA00022679"/>
    </source>
</evidence>
<keyword evidence="7" id="KW-0686">Riboflavin biosynthesis</keyword>
<comment type="pathway">
    <text evidence="3">Cofactor biosynthesis; riboflavin biosynthesis; riboflavin from 2-hydroxy-3-oxobutyl phosphate and 5-amino-6-(D-ribitylamino)uracil: step 2/2.</text>
</comment>
<dbReference type="EMBL" id="MEUA01000026">
    <property type="protein sequence ID" value="OGC15048.1"/>
    <property type="molecule type" value="Genomic_DNA"/>
</dbReference>
<dbReference type="PIRSF" id="PIRSF000498">
    <property type="entry name" value="Riboflavin_syn_A"/>
    <property type="match status" value="1"/>
</dbReference>
<dbReference type="InterPro" id="IPR023366">
    <property type="entry name" value="ATP_synth_asu-like_sf"/>
</dbReference>
<feature type="repeat" description="Lumazine-binding" evidence="11">
    <location>
        <begin position="97"/>
        <end position="193"/>
    </location>
</feature>
<proteinExistence type="predicted"/>
<dbReference type="Proteomes" id="UP000177905">
    <property type="component" value="Unassembled WGS sequence"/>
</dbReference>
<evidence type="ECO:0000259" key="12">
    <source>
        <dbReference type="PROSITE" id="PS51177"/>
    </source>
</evidence>
<dbReference type="GO" id="GO:0004746">
    <property type="term" value="F:riboflavin synthase activity"/>
    <property type="evidence" value="ECO:0007669"/>
    <property type="project" value="UniProtKB-UniRule"/>
</dbReference>
<evidence type="ECO:0000256" key="3">
    <source>
        <dbReference type="ARBA" id="ARBA00004887"/>
    </source>
</evidence>
<organism evidence="13 14">
    <name type="scientific">candidate division WOR-1 bacterium RIFOXYB2_FULL_36_35</name>
    <dbReference type="NCBI Taxonomy" id="1802578"/>
    <lineage>
        <taxon>Bacteria</taxon>
        <taxon>Bacillati</taxon>
        <taxon>Saganbacteria</taxon>
    </lineage>
</organism>
<comment type="caution">
    <text evidence="13">The sequence shown here is derived from an EMBL/GenBank/DDBJ whole genome shotgun (WGS) entry which is preliminary data.</text>
</comment>
<keyword evidence="9" id="KW-0677">Repeat</keyword>
<evidence type="ECO:0000256" key="6">
    <source>
        <dbReference type="ARBA" id="ARBA00013950"/>
    </source>
</evidence>
<dbReference type="SUPFAM" id="SSF63380">
    <property type="entry name" value="Riboflavin synthase domain-like"/>
    <property type="match status" value="2"/>
</dbReference>
<dbReference type="InterPro" id="IPR026017">
    <property type="entry name" value="Lumazine-bd_dom"/>
</dbReference>
<evidence type="ECO:0000256" key="1">
    <source>
        <dbReference type="ARBA" id="ARBA00000968"/>
    </source>
</evidence>
<keyword evidence="8" id="KW-0808">Transferase</keyword>
<evidence type="ECO:0000256" key="9">
    <source>
        <dbReference type="ARBA" id="ARBA00022737"/>
    </source>
</evidence>
<comment type="function">
    <text evidence="2">Catalyzes the dismutation of two molecules of 6,7-dimethyl-8-ribityllumazine, resulting in the formation of riboflavin and 5-amino-6-(D-ribitylamino)uracil.</text>
</comment>
<reference evidence="13 14" key="1">
    <citation type="journal article" date="2016" name="Nat. Commun.">
        <title>Thousands of microbial genomes shed light on interconnected biogeochemical processes in an aquifer system.</title>
        <authorList>
            <person name="Anantharaman K."/>
            <person name="Brown C.T."/>
            <person name="Hug L.A."/>
            <person name="Sharon I."/>
            <person name="Castelle C.J."/>
            <person name="Probst A.J."/>
            <person name="Thomas B.C."/>
            <person name="Singh A."/>
            <person name="Wilkins M.J."/>
            <person name="Karaoz U."/>
            <person name="Brodie E.L."/>
            <person name="Williams K.H."/>
            <person name="Hubbard S.S."/>
            <person name="Banfield J.F."/>
        </authorList>
    </citation>
    <scope>NUCLEOTIDE SEQUENCE [LARGE SCALE GENOMIC DNA]</scope>
</reference>
<evidence type="ECO:0000256" key="11">
    <source>
        <dbReference type="PROSITE-ProRule" id="PRU00524"/>
    </source>
</evidence>
<evidence type="ECO:0000256" key="7">
    <source>
        <dbReference type="ARBA" id="ARBA00022619"/>
    </source>
</evidence>
<dbReference type="PANTHER" id="PTHR21098:SF12">
    <property type="entry name" value="RIBOFLAVIN SYNTHASE"/>
    <property type="match status" value="1"/>
</dbReference>
<dbReference type="NCBIfam" id="NF009566">
    <property type="entry name" value="PRK13020.1"/>
    <property type="match status" value="1"/>
</dbReference>
<feature type="domain" description="Lumazine-binding" evidence="12">
    <location>
        <begin position="1"/>
        <end position="96"/>
    </location>
</feature>
<dbReference type="AlphaFoldDB" id="A0A1F4S3N6"/>
<sequence length="218" mass="23658">MFTGIVEEIGIITSFLNNGQSGVITISIKKNFKDLSVGDSIAVNGVCLTIIDISRNTFTATVSKETLKTTNFSRCKVGQKVNLERALSFNGRLSGHIVLGHVDGIVKIVEKRVNEKGYELFFHLPKGLEQYVVLKGSVTLDGVSLTVANLYKDGFSVFLIPHSAQNTNLVGRQIGDEVNIEVDIIAKYLEGLLKGTPVTSTEQVFIDSGILPMGIVDN</sequence>
<comment type="subunit">
    <text evidence="4">Homotrimer.</text>
</comment>
<dbReference type="InterPro" id="IPR017938">
    <property type="entry name" value="Riboflavin_synthase-like_b-brl"/>
</dbReference>
<dbReference type="NCBIfam" id="TIGR00187">
    <property type="entry name" value="ribE"/>
    <property type="match status" value="1"/>
</dbReference>
<evidence type="ECO:0000313" key="13">
    <source>
        <dbReference type="EMBL" id="OGC15048.1"/>
    </source>
</evidence>
<dbReference type="EC" id="2.5.1.9" evidence="5 10"/>
<dbReference type="Gene3D" id="2.40.30.20">
    <property type="match status" value="2"/>
</dbReference>
<dbReference type="CDD" id="cd00402">
    <property type="entry name" value="Riboflavin_synthase_like"/>
    <property type="match status" value="1"/>
</dbReference>
<dbReference type="InterPro" id="IPR001783">
    <property type="entry name" value="Lumazine-bd"/>
</dbReference>
<evidence type="ECO:0000256" key="2">
    <source>
        <dbReference type="ARBA" id="ARBA00002803"/>
    </source>
</evidence>
<dbReference type="FunFam" id="2.40.30.20:FF:000004">
    <property type="entry name" value="Riboflavin synthase, alpha subunit"/>
    <property type="match status" value="1"/>
</dbReference>
<dbReference type="NCBIfam" id="NF006767">
    <property type="entry name" value="PRK09289.1"/>
    <property type="match status" value="1"/>
</dbReference>
<feature type="repeat" description="Lumazine-binding" evidence="11">
    <location>
        <begin position="1"/>
        <end position="96"/>
    </location>
</feature>
<comment type="catalytic activity">
    <reaction evidence="1">
        <text>2 6,7-dimethyl-8-(1-D-ribityl)lumazine + H(+) = 5-amino-6-(D-ribitylamino)uracil + riboflavin</text>
        <dbReference type="Rhea" id="RHEA:20772"/>
        <dbReference type="ChEBI" id="CHEBI:15378"/>
        <dbReference type="ChEBI" id="CHEBI:15934"/>
        <dbReference type="ChEBI" id="CHEBI:57986"/>
        <dbReference type="ChEBI" id="CHEBI:58201"/>
        <dbReference type="EC" id="2.5.1.9"/>
    </reaction>
</comment>
<dbReference type="PROSITE" id="PS51177">
    <property type="entry name" value="LUMAZINE_BIND"/>
    <property type="match status" value="2"/>
</dbReference>
<protein>
    <recommendedName>
        <fullName evidence="6 10">Riboflavin synthase</fullName>
        <ecNumber evidence="5 10">2.5.1.9</ecNumber>
    </recommendedName>
</protein>
<feature type="domain" description="Lumazine-binding" evidence="12">
    <location>
        <begin position="97"/>
        <end position="193"/>
    </location>
</feature>
<gene>
    <name evidence="13" type="ORF">A2290_09095</name>
</gene>
<accession>A0A1F4S3N6</accession>
<dbReference type="PANTHER" id="PTHR21098">
    <property type="entry name" value="RIBOFLAVIN SYNTHASE ALPHA CHAIN"/>
    <property type="match status" value="1"/>
</dbReference>
<evidence type="ECO:0000256" key="4">
    <source>
        <dbReference type="ARBA" id="ARBA00011233"/>
    </source>
</evidence>
<dbReference type="Pfam" id="PF00677">
    <property type="entry name" value="Lum_binding"/>
    <property type="match status" value="2"/>
</dbReference>
<dbReference type="GO" id="GO:0009231">
    <property type="term" value="P:riboflavin biosynthetic process"/>
    <property type="evidence" value="ECO:0007669"/>
    <property type="project" value="UniProtKB-KW"/>
</dbReference>